<accession>A0AAN6S4V9</accession>
<reference evidence="3" key="1">
    <citation type="journal article" date="2023" name="Mol. Phylogenet. Evol.">
        <title>Genome-scale phylogeny and comparative genomics of the fungal order Sordariales.</title>
        <authorList>
            <person name="Hensen N."/>
            <person name="Bonometti L."/>
            <person name="Westerberg I."/>
            <person name="Brannstrom I.O."/>
            <person name="Guillou S."/>
            <person name="Cros-Aarteil S."/>
            <person name="Calhoun S."/>
            <person name="Haridas S."/>
            <person name="Kuo A."/>
            <person name="Mondo S."/>
            <person name="Pangilinan J."/>
            <person name="Riley R."/>
            <person name="LaButti K."/>
            <person name="Andreopoulos B."/>
            <person name="Lipzen A."/>
            <person name="Chen C."/>
            <person name="Yan M."/>
            <person name="Daum C."/>
            <person name="Ng V."/>
            <person name="Clum A."/>
            <person name="Steindorff A."/>
            <person name="Ohm R.A."/>
            <person name="Martin F."/>
            <person name="Silar P."/>
            <person name="Natvig D.O."/>
            <person name="Lalanne C."/>
            <person name="Gautier V."/>
            <person name="Ament-Velasquez S.L."/>
            <person name="Kruys A."/>
            <person name="Hutchinson M.I."/>
            <person name="Powell A.J."/>
            <person name="Barry K."/>
            <person name="Miller A.N."/>
            <person name="Grigoriev I.V."/>
            <person name="Debuchy R."/>
            <person name="Gladieux P."/>
            <person name="Hiltunen Thoren M."/>
            <person name="Johannesson H."/>
        </authorList>
    </citation>
    <scope>NUCLEOTIDE SEQUENCE [LARGE SCALE GENOMIC DNA]</scope>
    <source>
        <strain evidence="3">CBS 340.73</strain>
    </source>
</reference>
<feature type="signal peptide" evidence="1">
    <location>
        <begin position="1"/>
        <end position="21"/>
    </location>
</feature>
<dbReference type="EMBL" id="MU853794">
    <property type="protein sequence ID" value="KAK3940594.1"/>
    <property type="molecule type" value="Genomic_DNA"/>
</dbReference>
<dbReference type="PROSITE" id="PS51257">
    <property type="entry name" value="PROKAR_LIPOPROTEIN"/>
    <property type="match status" value="1"/>
</dbReference>
<evidence type="ECO:0000256" key="1">
    <source>
        <dbReference type="SAM" id="SignalP"/>
    </source>
</evidence>
<evidence type="ECO:0000313" key="3">
    <source>
        <dbReference type="Proteomes" id="UP001303473"/>
    </source>
</evidence>
<dbReference type="AlphaFoldDB" id="A0AAN6S4V9"/>
<gene>
    <name evidence="2" type="ORF">QBC46DRAFT_384982</name>
</gene>
<proteinExistence type="predicted"/>
<evidence type="ECO:0008006" key="4">
    <source>
        <dbReference type="Google" id="ProtNLM"/>
    </source>
</evidence>
<keyword evidence="3" id="KW-1185">Reference proteome</keyword>
<comment type="caution">
    <text evidence="2">The sequence shown here is derived from an EMBL/GenBank/DDBJ whole genome shotgun (WGS) entry which is preliminary data.</text>
</comment>
<feature type="chain" id="PRO_5043026645" description="Secreted protein" evidence="1">
    <location>
        <begin position="22"/>
        <end position="130"/>
    </location>
</feature>
<name>A0AAN6S4V9_9PEZI</name>
<evidence type="ECO:0000313" key="2">
    <source>
        <dbReference type="EMBL" id="KAK3940594.1"/>
    </source>
</evidence>
<keyword evidence="1" id="KW-0732">Signal</keyword>
<dbReference type="Proteomes" id="UP001303473">
    <property type="component" value="Unassembled WGS sequence"/>
</dbReference>
<sequence length="130" mass="14535">MRFFFLSLSSLFFSCLFFSCAVLPSPCAYPPVKWRLIRGVTEKVLRKNASIGRASRRTGRSCDPLDLHACWQESRTEAYAVCFFPCVLRHHSVSGSNFCSARRCGMYKALVAQLQCFVHCQLPAGASAPC</sequence>
<protein>
    <recommendedName>
        <fullName evidence="4">Secreted protein</fullName>
    </recommendedName>
</protein>
<organism evidence="2 3">
    <name type="scientific">Diplogelasinospora grovesii</name>
    <dbReference type="NCBI Taxonomy" id="303347"/>
    <lineage>
        <taxon>Eukaryota</taxon>
        <taxon>Fungi</taxon>
        <taxon>Dikarya</taxon>
        <taxon>Ascomycota</taxon>
        <taxon>Pezizomycotina</taxon>
        <taxon>Sordariomycetes</taxon>
        <taxon>Sordariomycetidae</taxon>
        <taxon>Sordariales</taxon>
        <taxon>Diplogelasinosporaceae</taxon>
        <taxon>Diplogelasinospora</taxon>
    </lineage>
</organism>